<evidence type="ECO:0000259" key="2">
    <source>
        <dbReference type="Pfam" id="PF23639"/>
    </source>
</evidence>
<evidence type="ECO:0000259" key="1">
    <source>
        <dbReference type="Pfam" id="PF13362"/>
    </source>
</evidence>
<feature type="domain" description="Toprim" evidence="1">
    <location>
        <begin position="194"/>
        <end position="276"/>
    </location>
</feature>
<dbReference type="Proteomes" id="UP000825799">
    <property type="component" value="Chromosome"/>
</dbReference>
<protein>
    <submittedName>
        <fullName evidence="3">Toprim domain-containing protein</fullName>
    </submittedName>
</protein>
<reference evidence="3 4" key="1">
    <citation type="submission" date="2021-08" db="EMBL/GenBank/DDBJ databases">
        <title>Devosia salina sp. nov., isolated from the South China Sea sediment.</title>
        <authorList>
            <person name="Zhou Z."/>
        </authorList>
    </citation>
    <scope>NUCLEOTIDE SEQUENCE [LARGE SCALE GENOMIC DNA]</scope>
    <source>
        <strain evidence="3 4">SCS-3</strain>
    </source>
</reference>
<dbReference type="Pfam" id="PF23639">
    <property type="entry name" value="DUF7146"/>
    <property type="match status" value="1"/>
</dbReference>
<evidence type="ECO:0000313" key="3">
    <source>
        <dbReference type="EMBL" id="QYO75324.1"/>
    </source>
</evidence>
<dbReference type="EMBL" id="CP080590">
    <property type="protein sequence ID" value="QYO75324.1"/>
    <property type="molecule type" value="Genomic_DNA"/>
</dbReference>
<gene>
    <name evidence="3" type="ORF">K1X15_11750</name>
</gene>
<sequence>MTLLDKYAGQLGGKRIGNRIVCPGPGHSRADRSLSVYFATDGSFTTHSFAGDDFAACRDHVKAVLGLDDREPQPLPLEPVRPLDKRAQSAKAMRIWSEAVPIAGTLAEAYLASRGLAYDGDALRFHPSCPFGKDRHPAMLGLMTDILTNEPTGIHRTALLADGSGKAAPGKQMMGRAKYAVVRLSPDETVTHGLAVAEGIETALAALFRPIWACLSAGTMSAFPALSGIESVTIFADHDPAGVKAANDCGKRWHEAGREVHMVMPAQAGSDMAEVINAAA</sequence>
<organism evidence="3 4">
    <name type="scientific">Devosia salina</name>
    <dbReference type="NCBI Taxonomy" id="2860336"/>
    <lineage>
        <taxon>Bacteria</taxon>
        <taxon>Pseudomonadati</taxon>
        <taxon>Pseudomonadota</taxon>
        <taxon>Alphaproteobacteria</taxon>
        <taxon>Hyphomicrobiales</taxon>
        <taxon>Devosiaceae</taxon>
        <taxon>Devosia</taxon>
    </lineage>
</organism>
<proteinExistence type="predicted"/>
<dbReference type="InterPro" id="IPR006171">
    <property type="entry name" value="TOPRIM_dom"/>
</dbReference>
<accession>A0ABX8WCN6</accession>
<evidence type="ECO:0000313" key="4">
    <source>
        <dbReference type="Proteomes" id="UP000825799"/>
    </source>
</evidence>
<dbReference type="InterPro" id="IPR055570">
    <property type="entry name" value="DUF7146"/>
</dbReference>
<dbReference type="Pfam" id="PF13362">
    <property type="entry name" value="Toprim_3"/>
    <property type="match status" value="1"/>
</dbReference>
<keyword evidence="4" id="KW-1185">Reference proteome</keyword>
<dbReference type="RefSeq" id="WP_220303788.1">
    <property type="nucleotide sequence ID" value="NZ_CP080590.1"/>
</dbReference>
<feature type="domain" description="DUF7146" evidence="2">
    <location>
        <begin position="88"/>
        <end position="184"/>
    </location>
</feature>
<name>A0ABX8WCN6_9HYPH</name>